<dbReference type="OrthoDB" id="4152607at2759"/>
<gene>
    <name evidence="1" type="ORF">B0T11DRAFT_280321</name>
</gene>
<evidence type="ECO:0000313" key="1">
    <source>
        <dbReference type="EMBL" id="KAH7362175.1"/>
    </source>
</evidence>
<accession>A0A8K0X4W5</accession>
<proteinExistence type="predicted"/>
<reference evidence="1" key="1">
    <citation type="journal article" date="2021" name="Nat. Commun.">
        <title>Genetic determinants of endophytism in the Arabidopsis root mycobiome.</title>
        <authorList>
            <person name="Mesny F."/>
            <person name="Miyauchi S."/>
            <person name="Thiergart T."/>
            <person name="Pickel B."/>
            <person name="Atanasova L."/>
            <person name="Karlsson M."/>
            <person name="Huettel B."/>
            <person name="Barry K.W."/>
            <person name="Haridas S."/>
            <person name="Chen C."/>
            <person name="Bauer D."/>
            <person name="Andreopoulos W."/>
            <person name="Pangilinan J."/>
            <person name="LaButti K."/>
            <person name="Riley R."/>
            <person name="Lipzen A."/>
            <person name="Clum A."/>
            <person name="Drula E."/>
            <person name="Henrissat B."/>
            <person name="Kohler A."/>
            <person name="Grigoriev I.V."/>
            <person name="Martin F.M."/>
            <person name="Hacquard S."/>
        </authorList>
    </citation>
    <scope>NUCLEOTIDE SEQUENCE</scope>
    <source>
        <strain evidence="1">MPI-CAGE-AT-0016</strain>
    </source>
</reference>
<name>A0A8K0X4W5_9PEZI</name>
<sequence>MLLRHLNKPLFSSDNDSNLKSWSSSLIFVIRYAVWRAAKRGVAASEVQICVVDTTKFPPAQFVRDKWLLRAYKDLPMTRHESDFVDLRLNEAYNNGEFLSQGRVDVTGRSAVFALADLEGHGLSELYPELFAPPSQNGGWTKRVKTLRSEWSKLCLTPRKDIDNALRVADLCFGDAFDQTEIVLLLMAFKERWLNGPNNMEETVLPDEPIEVRRFVDRETKFTRRTRGRPLADELGDFFRASAHPDA</sequence>
<comment type="caution">
    <text evidence="1">The sequence shown here is derived from an EMBL/GenBank/DDBJ whole genome shotgun (WGS) entry which is preliminary data.</text>
</comment>
<dbReference type="Proteomes" id="UP000813385">
    <property type="component" value="Unassembled WGS sequence"/>
</dbReference>
<evidence type="ECO:0000313" key="2">
    <source>
        <dbReference type="Proteomes" id="UP000813385"/>
    </source>
</evidence>
<dbReference type="AlphaFoldDB" id="A0A8K0X4W5"/>
<dbReference type="EMBL" id="JAGPXD010000003">
    <property type="protein sequence ID" value="KAH7362175.1"/>
    <property type="molecule type" value="Genomic_DNA"/>
</dbReference>
<protein>
    <submittedName>
        <fullName evidence="1">Uncharacterized protein</fullName>
    </submittedName>
</protein>
<organism evidence="1 2">
    <name type="scientific">Plectosphaerella cucumerina</name>
    <dbReference type="NCBI Taxonomy" id="40658"/>
    <lineage>
        <taxon>Eukaryota</taxon>
        <taxon>Fungi</taxon>
        <taxon>Dikarya</taxon>
        <taxon>Ascomycota</taxon>
        <taxon>Pezizomycotina</taxon>
        <taxon>Sordariomycetes</taxon>
        <taxon>Hypocreomycetidae</taxon>
        <taxon>Glomerellales</taxon>
        <taxon>Plectosphaerellaceae</taxon>
        <taxon>Plectosphaerella</taxon>
    </lineage>
</organism>
<keyword evidence="2" id="KW-1185">Reference proteome</keyword>